<dbReference type="GO" id="GO:0005886">
    <property type="term" value="C:plasma membrane"/>
    <property type="evidence" value="ECO:0007669"/>
    <property type="project" value="UniProtKB-SubCell"/>
</dbReference>
<evidence type="ECO:0000256" key="5">
    <source>
        <dbReference type="ARBA" id="ARBA00022989"/>
    </source>
</evidence>
<dbReference type="InterPro" id="IPR035906">
    <property type="entry name" value="MetI-like_sf"/>
</dbReference>
<organism evidence="10 11">
    <name type="scientific">Hungatella hathewayi</name>
    <dbReference type="NCBI Taxonomy" id="154046"/>
    <lineage>
        <taxon>Bacteria</taxon>
        <taxon>Bacillati</taxon>
        <taxon>Bacillota</taxon>
        <taxon>Clostridia</taxon>
        <taxon>Lachnospirales</taxon>
        <taxon>Lachnospiraceae</taxon>
        <taxon>Hungatella</taxon>
    </lineage>
</organism>
<dbReference type="Gene3D" id="1.10.3720.10">
    <property type="entry name" value="MetI-like"/>
    <property type="match status" value="1"/>
</dbReference>
<dbReference type="EMBL" id="QSON01000007">
    <property type="protein sequence ID" value="RGJ02773.1"/>
    <property type="molecule type" value="Genomic_DNA"/>
</dbReference>
<feature type="transmembrane region" description="Helical" evidence="7">
    <location>
        <begin position="193"/>
        <end position="217"/>
    </location>
</feature>
<feature type="transmembrane region" description="Helical" evidence="7">
    <location>
        <begin position="296"/>
        <end position="317"/>
    </location>
</feature>
<accession>A0A374P7M3</accession>
<dbReference type="GO" id="GO:0055085">
    <property type="term" value="P:transmembrane transport"/>
    <property type="evidence" value="ECO:0007669"/>
    <property type="project" value="InterPro"/>
</dbReference>
<dbReference type="InterPro" id="IPR000515">
    <property type="entry name" value="MetI-like"/>
</dbReference>
<dbReference type="CDD" id="cd06261">
    <property type="entry name" value="TM_PBP2"/>
    <property type="match status" value="1"/>
</dbReference>
<evidence type="ECO:0000256" key="6">
    <source>
        <dbReference type="ARBA" id="ARBA00023136"/>
    </source>
</evidence>
<reference evidence="10 11" key="1">
    <citation type="submission" date="2018-08" db="EMBL/GenBank/DDBJ databases">
        <title>A genome reference for cultivated species of the human gut microbiota.</title>
        <authorList>
            <person name="Zou Y."/>
            <person name="Xue W."/>
            <person name="Luo G."/>
        </authorList>
    </citation>
    <scope>NUCLEOTIDE SEQUENCE [LARGE SCALE GENOMIC DNA]</scope>
    <source>
        <strain evidence="10 11">TM09-12</strain>
    </source>
</reference>
<comment type="caution">
    <text evidence="10">The sequence shown here is derived from an EMBL/GenBank/DDBJ whole genome shotgun (WGS) entry which is preliminary data.</text>
</comment>
<evidence type="ECO:0000313" key="11">
    <source>
        <dbReference type="Proteomes" id="UP000263014"/>
    </source>
</evidence>
<protein>
    <submittedName>
        <fullName evidence="10">Sugar ABC transporter permease</fullName>
    </submittedName>
</protein>
<feature type="transmembrane region" description="Helical" evidence="7">
    <location>
        <begin position="141"/>
        <end position="162"/>
    </location>
</feature>
<keyword evidence="5 7" id="KW-1133">Transmembrane helix</keyword>
<sequence length="330" mass="37491">MTKLLKESQKKAAASLQTPSQRAAERRAGRKRTWMLMKRNYFLYLFILPSFLYILIFSYWPMYGVQIAFKDFLPYAGMMKSPWVGFKHFKKFFESIMFWKLLGNTVSLSLYALIASFPLPIILAFMINYTKNARLKKFTQTVTYAPHFISTVVLVGMLSIFLSPRSGFINTIIQAFGGKSVFFMGEEGWFRHVYVWSGVWQGTGWASIIYIAALAGVSPELHEAAIIDGASKLQRMRYIDLPSIMPTITILLILNMGQIMNVGFEKVLLMQNDLNIGIAEVISTYTYKVGLVNAEYSYSTAIGLFNNIINFAILLVVNRGARKLSGTSLW</sequence>
<proteinExistence type="inferred from homology"/>
<feature type="region of interest" description="Disordered" evidence="8">
    <location>
        <begin position="1"/>
        <end position="25"/>
    </location>
</feature>
<keyword evidence="6 7" id="KW-0472">Membrane</keyword>
<dbReference type="PANTHER" id="PTHR43227:SF11">
    <property type="entry name" value="BLL4140 PROTEIN"/>
    <property type="match status" value="1"/>
</dbReference>
<evidence type="ECO:0000313" key="10">
    <source>
        <dbReference type="EMBL" id="RGJ02773.1"/>
    </source>
</evidence>
<evidence type="ECO:0000259" key="9">
    <source>
        <dbReference type="PROSITE" id="PS50928"/>
    </source>
</evidence>
<feature type="domain" description="ABC transmembrane type-1" evidence="9">
    <location>
        <begin position="102"/>
        <end position="317"/>
    </location>
</feature>
<evidence type="ECO:0000256" key="4">
    <source>
        <dbReference type="ARBA" id="ARBA00022692"/>
    </source>
</evidence>
<feature type="transmembrane region" description="Helical" evidence="7">
    <location>
        <begin position="238"/>
        <end position="260"/>
    </location>
</feature>
<evidence type="ECO:0000256" key="3">
    <source>
        <dbReference type="ARBA" id="ARBA00022475"/>
    </source>
</evidence>
<dbReference type="AlphaFoldDB" id="A0A374P7M3"/>
<feature type="compositionally biased region" description="Basic and acidic residues" evidence="8">
    <location>
        <begin position="1"/>
        <end position="10"/>
    </location>
</feature>
<dbReference type="Pfam" id="PF00528">
    <property type="entry name" value="BPD_transp_1"/>
    <property type="match status" value="1"/>
</dbReference>
<dbReference type="SUPFAM" id="SSF161098">
    <property type="entry name" value="MetI-like"/>
    <property type="match status" value="1"/>
</dbReference>
<dbReference type="PANTHER" id="PTHR43227">
    <property type="entry name" value="BLL4140 PROTEIN"/>
    <property type="match status" value="1"/>
</dbReference>
<dbReference type="RefSeq" id="WP_117632581.1">
    <property type="nucleotide sequence ID" value="NZ_CAXUGB010000018.1"/>
</dbReference>
<comment type="similarity">
    <text evidence="7">Belongs to the binding-protein-dependent transport system permease family.</text>
</comment>
<gene>
    <name evidence="10" type="ORF">DXD79_16615</name>
</gene>
<dbReference type="InterPro" id="IPR050809">
    <property type="entry name" value="UgpAE/MalFG_permease"/>
</dbReference>
<feature type="transmembrane region" description="Helical" evidence="7">
    <location>
        <begin position="108"/>
        <end position="129"/>
    </location>
</feature>
<comment type="subcellular location">
    <subcellularLocation>
        <location evidence="1 7">Cell membrane</location>
        <topology evidence="1 7">Multi-pass membrane protein</topology>
    </subcellularLocation>
</comment>
<evidence type="ECO:0000256" key="1">
    <source>
        <dbReference type="ARBA" id="ARBA00004651"/>
    </source>
</evidence>
<feature type="transmembrane region" description="Helical" evidence="7">
    <location>
        <begin position="41"/>
        <end position="60"/>
    </location>
</feature>
<keyword evidence="2 7" id="KW-0813">Transport</keyword>
<dbReference type="PROSITE" id="PS50928">
    <property type="entry name" value="ABC_TM1"/>
    <property type="match status" value="1"/>
</dbReference>
<keyword evidence="4 7" id="KW-0812">Transmembrane</keyword>
<keyword evidence="3" id="KW-1003">Cell membrane</keyword>
<evidence type="ECO:0000256" key="7">
    <source>
        <dbReference type="RuleBase" id="RU363032"/>
    </source>
</evidence>
<evidence type="ECO:0000256" key="2">
    <source>
        <dbReference type="ARBA" id="ARBA00022448"/>
    </source>
</evidence>
<dbReference type="Proteomes" id="UP000263014">
    <property type="component" value="Unassembled WGS sequence"/>
</dbReference>
<name>A0A374P7M3_9FIRM</name>
<evidence type="ECO:0000256" key="8">
    <source>
        <dbReference type="SAM" id="MobiDB-lite"/>
    </source>
</evidence>